<dbReference type="EMBL" id="LAZR01000991">
    <property type="protein sequence ID" value="KKN53043.1"/>
    <property type="molecule type" value="Genomic_DNA"/>
</dbReference>
<dbReference type="InterPro" id="IPR032675">
    <property type="entry name" value="LRR_dom_sf"/>
</dbReference>
<dbReference type="InterPro" id="IPR041685">
    <property type="entry name" value="AAA_GajA/Old/RecF-like"/>
</dbReference>
<dbReference type="InterPro" id="IPR055414">
    <property type="entry name" value="LRR_R13L4/SHOC2-like"/>
</dbReference>
<keyword evidence="1" id="KW-0433">Leucine-rich repeat</keyword>
<dbReference type="GO" id="GO:0005737">
    <property type="term" value="C:cytoplasm"/>
    <property type="evidence" value="ECO:0007669"/>
    <property type="project" value="TreeGrafter"/>
</dbReference>
<reference evidence="5" key="1">
    <citation type="journal article" date="2015" name="Nature">
        <title>Complex archaea that bridge the gap between prokaryotes and eukaryotes.</title>
        <authorList>
            <person name="Spang A."/>
            <person name="Saw J.H."/>
            <person name="Jorgensen S.L."/>
            <person name="Zaremba-Niedzwiedzka K."/>
            <person name="Martijn J."/>
            <person name="Lind A.E."/>
            <person name="van Eijk R."/>
            <person name="Schleper C."/>
            <person name="Guy L."/>
            <person name="Ettema T.J."/>
        </authorList>
    </citation>
    <scope>NUCLEOTIDE SEQUENCE</scope>
</reference>
<gene>
    <name evidence="5" type="ORF">LCGC14_0606320</name>
</gene>
<dbReference type="SMART" id="SM00364">
    <property type="entry name" value="LRR_BAC"/>
    <property type="match status" value="4"/>
</dbReference>
<dbReference type="PROSITE" id="PS51450">
    <property type="entry name" value="LRR"/>
    <property type="match status" value="4"/>
</dbReference>
<dbReference type="SMART" id="SM00365">
    <property type="entry name" value="LRR_SD22"/>
    <property type="match status" value="4"/>
</dbReference>
<evidence type="ECO:0000259" key="3">
    <source>
        <dbReference type="Pfam" id="PF13175"/>
    </source>
</evidence>
<dbReference type="Pfam" id="PF13175">
    <property type="entry name" value="AAA_15"/>
    <property type="match status" value="1"/>
</dbReference>
<dbReference type="InterPro" id="IPR050216">
    <property type="entry name" value="LRR_domain-containing"/>
</dbReference>
<evidence type="ECO:0000256" key="2">
    <source>
        <dbReference type="ARBA" id="ARBA00022737"/>
    </source>
</evidence>
<feature type="domain" description="Endonuclease GajA/Old nuclease/RecF-like AAA" evidence="3">
    <location>
        <begin position="390"/>
        <end position="766"/>
    </location>
</feature>
<evidence type="ECO:0000313" key="5">
    <source>
        <dbReference type="EMBL" id="KKN53043.1"/>
    </source>
</evidence>
<protein>
    <submittedName>
        <fullName evidence="5">Uncharacterized protein</fullName>
    </submittedName>
</protein>
<name>A0A0F9UHG7_9ZZZZ</name>
<dbReference type="PANTHER" id="PTHR48051">
    <property type="match status" value="1"/>
</dbReference>
<organism evidence="5">
    <name type="scientific">marine sediment metagenome</name>
    <dbReference type="NCBI Taxonomy" id="412755"/>
    <lineage>
        <taxon>unclassified sequences</taxon>
        <taxon>metagenomes</taxon>
        <taxon>ecological metagenomes</taxon>
    </lineage>
</organism>
<proteinExistence type="predicted"/>
<dbReference type="AlphaFoldDB" id="A0A0F9UHG7"/>
<dbReference type="SUPFAM" id="SSF52058">
    <property type="entry name" value="L domain-like"/>
    <property type="match status" value="1"/>
</dbReference>
<keyword evidence="2" id="KW-0677">Repeat</keyword>
<evidence type="ECO:0000259" key="4">
    <source>
        <dbReference type="Pfam" id="PF23598"/>
    </source>
</evidence>
<dbReference type="SUPFAM" id="SSF52540">
    <property type="entry name" value="P-loop containing nucleoside triphosphate hydrolases"/>
    <property type="match status" value="1"/>
</dbReference>
<dbReference type="PANTHER" id="PTHR48051:SF1">
    <property type="entry name" value="RAS SUPPRESSOR PROTEIN 1"/>
    <property type="match status" value="1"/>
</dbReference>
<dbReference type="Gene3D" id="3.80.10.10">
    <property type="entry name" value="Ribonuclease Inhibitor"/>
    <property type="match status" value="2"/>
</dbReference>
<comment type="caution">
    <text evidence="5">The sequence shown here is derived from an EMBL/GenBank/DDBJ whole genome shotgun (WGS) entry which is preliminary data.</text>
</comment>
<dbReference type="SMART" id="SM00369">
    <property type="entry name" value="LRR_TYP"/>
    <property type="match status" value="7"/>
</dbReference>
<evidence type="ECO:0000256" key="1">
    <source>
        <dbReference type="ARBA" id="ARBA00022614"/>
    </source>
</evidence>
<dbReference type="InterPro" id="IPR027417">
    <property type="entry name" value="P-loop_NTPase"/>
</dbReference>
<dbReference type="Gene3D" id="3.40.50.300">
    <property type="entry name" value="P-loop containing nucleotide triphosphate hydrolases"/>
    <property type="match status" value="1"/>
</dbReference>
<accession>A0A0F9UHG7</accession>
<dbReference type="Pfam" id="PF23598">
    <property type="entry name" value="LRR_14"/>
    <property type="match status" value="1"/>
</dbReference>
<dbReference type="InterPro" id="IPR003591">
    <property type="entry name" value="Leu-rich_rpt_typical-subtyp"/>
</dbReference>
<feature type="domain" description="Disease resistance R13L4/SHOC-2-like LRR" evidence="4">
    <location>
        <begin position="263"/>
        <end position="365"/>
    </location>
</feature>
<sequence length="1078" mass="127858">MKKVDINKISITDDEKKYLVNLKTNLKGELYLVKDICEVEIHEKSEFSIYIKLDDNHVEEFFIFSFQIKPFPFQLDGLKFLTKLRVNGFQFLREYTPDLINSIKNLEYLDLSSCNFQKNRYNTNINFALQKLKYLDLSNCDFEQNITFEASSNEILSLKFNNVRIKQIPQTIRKLINLENLDLSNNPDLSIQNYIFTFTKLKTLNLAYTKLDSGSLNFELLKDLVCLNISSLTLTNIPDSILNLTKLRKLDMSHNKIENLTSYFYNLINLTYLDLSNNRISSLSEDISKLKKLKYINLNFNNISSLPKSISNLEDLRSFSITNNRLKSLPESFKRLIKLESLILTNNKLEIFPQVFKSLKNVKRLYISDNPIEDFYEIFYLNLNFEKKMSLTEAHLDNIYSFKHTIFKDFKILAVLIGTNNSGKSNLFKTFLNIKPFNSVPEEALFSNTSLERAEIKLIFKFSDEFLYNYIETMKNFYPKLRFVNLDHLYIVFDNKNIYWKTFLKNLIVKLKFNDQIAYVDQFGFQTENNFLNLISYKNEIKDVNTDVKNLNIVWNIIKFKHGKAFLNIFRENLNEVQQRVYNIDSGDGIKEQIKQHPTNFSVSFFLREFIEFYEKIRYISEFRNFQEDTDGDLNPQEILSNGGNFPIIITDYCYNIQKNRDFIQFLLNKLYPDVINLWTEYRGKSKKPFIFEFNNMKRTFNNVGKGMHQILIILTHLIQLKENSTLFIEEPELYIHPELQKKLLDIIKKFLPLHQVFITSHSPFYINSFDETQSIHEIQKVNGVSSVKNVDSENISDVFSRLGIEPSDLLMYNGLILVEGKTDIRLLKKLIPDFLINNHLEIISIEGKYKLHFFADHKILSNLIRMGFKFLIILDFDERNQKILDTISDPEVKKHILLLPVREIENLYLNPKLIKDFIEEHSPKKGSEYQLEESIFEIINNVITKDLTTKIIRKSFLDKIPFPYHYDDRNKILSLSKNDDDWLNDFFTHFQTKYWIEGFNKDNYKNLFEERKSYYKNIDKHDIWKIIPGKEIRPLIIKELENKFKISIPLEKLEDKMKDNPFIKRDLIDRIKNHFGF</sequence>
<dbReference type="InterPro" id="IPR001611">
    <property type="entry name" value="Leu-rich_rpt"/>
</dbReference>